<keyword evidence="5 8" id="KW-0963">Cytoplasm</keyword>
<comment type="subcellular location">
    <subcellularLocation>
        <location evidence="2 8">Cytoplasm</location>
    </subcellularLocation>
</comment>
<keyword evidence="4 8" id="KW-0488">Methylation</keyword>
<comment type="similarity">
    <text evidence="3 8">Belongs to the prokaryotic/mitochondrial release factor family.</text>
</comment>
<dbReference type="Pfam" id="PF00472">
    <property type="entry name" value="RF-1"/>
    <property type="match status" value="1"/>
</dbReference>
<evidence type="ECO:0000259" key="9">
    <source>
        <dbReference type="PROSITE" id="PS00745"/>
    </source>
</evidence>
<name>A0A084A9T3_LACLC</name>
<proteinExistence type="inferred from homology"/>
<dbReference type="FunFam" id="3.30.160.20:FF:000027">
    <property type="entry name" value="Peptide chain release factor 1"/>
    <property type="match status" value="1"/>
</dbReference>
<evidence type="ECO:0000256" key="2">
    <source>
        <dbReference type="ARBA" id="ARBA00004496"/>
    </source>
</evidence>
<keyword evidence="6 8" id="KW-0648">Protein biosynthesis</keyword>
<dbReference type="PANTHER" id="PTHR43804:SF7">
    <property type="entry name" value="LD18447P"/>
    <property type="match status" value="1"/>
</dbReference>
<dbReference type="GO" id="GO:0005737">
    <property type="term" value="C:cytoplasm"/>
    <property type="evidence" value="ECO:0007669"/>
    <property type="project" value="UniProtKB-SubCell"/>
</dbReference>
<dbReference type="PANTHER" id="PTHR43804">
    <property type="entry name" value="LD18447P"/>
    <property type="match status" value="1"/>
</dbReference>
<dbReference type="SMART" id="SM00937">
    <property type="entry name" value="PCRF"/>
    <property type="match status" value="1"/>
</dbReference>
<dbReference type="Gene3D" id="3.30.160.20">
    <property type="match status" value="1"/>
</dbReference>
<feature type="domain" description="Prokaryotic-type class I peptide chain release factors" evidence="9">
    <location>
        <begin position="227"/>
        <end position="243"/>
    </location>
</feature>
<evidence type="ECO:0000256" key="7">
    <source>
        <dbReference type="ARBA" id="ARBA00050039"/>
    </source>
</evidence>
<dbReference type="InterPro" id="IPR004373">
    <property type="entry name" value="RF-1"/>
</dbReference>
<dbReference type="SUPFAM" id="SSF75620">
    <property type="entry name" value="Release factor"/>
    <property type="match status" value="1"/>
</dbReference>
<dbReference type="FunFam" id="3.30.70.1660:FF:000002">
    <property type="entry name" value="Peptide chain release factor 1"/>
    <property type="match status" value="1"/>
</dbReference>
<dbReference type="PROSITE" id="PS00745">
    <property type="entry name" value="RF_PROK_I"/>
    <property type="match status" value="1"/>
</dbReference>
<evidence type="ECO:0000256" key="5">
    <source>
        <dbReference type="ARBA" id="ARBA00022490"/>
    </source>
</evidence>
<dbReference type="InterPro" id="IPR000352">
    <property type="entry name" value="Pep_chain_release_fac_I"/>
</dbReference>
<comment type="caution">
    <text evidence="10">The sequence shown here is derived from an EMBL/GenBank/DDBJ whole genome shotgun (WGS) entry which is preliminary data.</text>
</comment>
<comment type="PTM">
    <text evidence="8">Methylated by PrmC. Methylation increases the termination efficiency of RF1.</text>
</comment>
<dbReference type="Gene3D" id="3.30.70.1660">
    <property type="match status" value="2"/>
</dbReference>
<dbReference type="FunFam" id="3.30.70.1660:FF:000004">
    <property type="entry name" value="Peptide chain release factor 1"/>
    <property type="match status" value="1"/>
</dbReference>
<evidence type="ECO:0000313" key="10">
    <source>
        <dbReference type="EMBL" id="KEY62062.1"/>
    </source>
</evidence>
<dbReference type="SMR" id="A0A084A9T3"/>
<evidence type="ECO:0000256" key="4">
    <source>
        <dbReference type="ARBA" id="ARBA00022481"/>
    </source>
</evidence>
<dbReference type="GO" id="GO:0016149">
    <property type="term" value="F:translation release factor activity, codon specific"/>
    <property type="evidence" value="ECO:0007669"/>
    <property type="project" value="UniProtKB-UniRule"/>
</dbReference>
<organism evidence="10">
    <name type="scientific">Lactococcus cremoris subsp. cremoris GE214</name>
    <dbReference type="NCBI Taxonomy" id="1415168"/>
    <lineage>
        <taxon>Bacteria</taxon>
        <taxon>Bacillati</taxon>
        <taxon>Bacillota</taxon>
        <taxon>Bacilli</taxon>
        <taxon>Lactobacillales</taxon>
        <taxon>Streptococcaceae</taxon>
        <taxon>Lactococcus</taxon>
        <taxon>Lactococcus cremoris subsp. cremoris</taxon>
    </lineage>
</organism>
<evidence type="ECO:0000256" key="8">
    <source>
        <dbReference type="HAMAP-Rule" id="MF_00093"/>
    </source>
</evidence>
<evidence type="ECO:0000256" key="3">
    <source>
        <dbReference type="ARBA" id="ARBA00010835"/>
    </source>
</evidence>
<evidence type="ECO:0000256" key="6">
    <source>
        <dbReference type="ARBA" id="ARBA00022917"/>
    </source>
</evidence>
<dbReference type="EMBL" id="AZSI01000078">
    <property type="protein sequence ID" value="KEY62062.1"/>
    <property type="molecule type" value="Genomic_DNA"/>
</dbReference>
<evidence type="ECO:0000256" key="1">
    <source>
        <dbReference type="ARBA" id="ARBA00002986"/>
    </source>
</evidence>
<gene>
    <name evidence="8" type="primary">prfA</name>
    <name evidence="10" type="ORF">U725_01765</name>
</gene>
<protein>
    <recommendedName>
        <fullName evidence="7 8">Peptide chain release factor 1</fullName>
        <shortName evidence="8">RF-1</shortName>
    </recommendedName>
</protein>
<dbReference type="Gene3D" id="6.10.140.1950">
    <property type="match status" value="1"/>
</dbReference>
<dbReference type="InterPro" id="IPR005139">
    <property type="entry name" value="PCRF"/>
</dbReference>
<dbReference type="Pfam" id="PF03462">
    <property type="entry name" value="PCRF"/>
    <property type="match status" value="1"/>
</dbReference>
<accession>A0A084A9T3</accession>
<comment type="function">
    <text evidence="1 8">Peptide chain release factor 1 directs the termination of translation in response to the peptide chain termination codons UAG and UAA.</text>
</comment>
<sequence>MFDQLESIVGRYEELGELLSDPEVVSDTKRFMELSREEADLRDKVATYNEYKKVLETISDSEEMLGEGGLDDEMKEMLKEELSSAKSQKEVLEEEIKILLLPKDPNDGKNIILEIRGAAGGDEAALFAGDLLNMYQHFSESQGWKFEIMEANITGIGGYKEVSALISGPSVYSKLKYESGAHRVQRVPVTETQGRVHTSTATVLVMPEVEEFEMTIEQKDLRVDIYHASGAGGQNVNKVATAVRMVHLPTGIKVEMQEERTQQKNRDKAIKLLNTKVFDYYQQIELDKQNAERKSTVGTGDRSERIRTYNFPQNRVTDHRIGLTLQKLDSILSGKMDEVIDALIVYDQTKKLEELNK</sequence>
<feature type="modified residue" description="N5-methylglutamine" evidence="8">
    <location>
        <position position="234"/>
    </location>
</feature>
<dbReference type="RefSeq" id="WP_011675595.1">
    <property type="nucleotide sequence ID" value="NZ_AZSI01000078.1"/>
</dbReference>
<dbReference type="InterPro" id="IPR045853">
    <property type="entry name" value="Pep_chain_release_fac_I_sf"/>
</dbReference>
<dbReference type="InterPro" id="IPR050057">
    <property type="entry name" value="Prokaryotic/Mito_RF"/>
</dbReference>
<dbReference type="HAMAP" id="MF_00093">
    <property type="entry name" value="Rel_fac_1"/>
    <property type="match status" value="1"/>
</dbReference>
<dbReference type="AlphaFoldDB" id="A0A084A9T3"/>
<dbReference type="PATRIC" id="fig|1415168.3.peg.1835"/>
<dbReference type="Proteomes" id="UP000028401">
    <property type="component" value="Unassembled WGS sequence"/>
</dbReference>
<dbReference type="NCBIfam" id="NF001859">
    <property type="entry name" value="PRK00591.1"/>
    <property type="match status" value="1"/>
</dbReference>
<reference evidence="10" key="1">
    <citation type="submission" date="2014-06" db="EMBL/GenBank/DDBJ databases">
        <title>Draft genome sequence of the putrescine producing strain Lactococcus lactis subsp cremoris GE214.</title>
        <authorList>
            <person name="Ladero V."/>
            <person name="Linares D.M."/>
            <person name="del Rio B."/>
            <person name="Mayo B."/>
            <person name="Martin M.C."/>
            <person name="Fernandez M."/>
            <person name="Alvarez M.A."/>
        </authorList>
    </citation>
    <scope>NUCLEOTIDE SEQUENCE [LARGE SCALE GENOMIC DNA]</scope>
    <source>
        <strain evidence="10">GE214</strain>
    </source>
</reference>
<dbReference type="NCBIfam" id="TIGR00019">
    <property type="entry name" value="prfA"/>
    <property type="match status" value="1"/>
</dbReference>